<sequence>MTDRERIRPVEDDPTVAAAVDDDTTVPQFAERGAPDADTPVFQEPGQPAADFPPTEDLLGDPYGAGSNNAADYRTGAEQPWEAEDLAKAEGRDPTPENVARAQRELDEDGPAAVERTVP</sequence>
<name>A0ABV6NXT1_9ACTN</name>
<feature type="compositionally biased region" description="Basic and acidic residues" evidence="1">
    <location>
        <begin position="85"/>
        <end position="95"/>
    </location>
</feature>
<evidence type="ECO:0008006" key="4">
    <source>
        <dbReference type="Google" id="ProtNLM"/>
    </source>
</evidence>
<feature type="region of interest" description="Disordered" evidence="1">
    <location>
        <begin position="1"/>
        <end position="119"/>
    </location>
</feature>
<reference evidence="2 3" key="1">
    <citation type="submission" date="2024-09" db="EMBL/GenBank/DDBJ databases">
        <authorList>
            <person name="Sun Q."/>
            <person name="Mori K."/>
        </authorList>
    </citation>
    <scope>NUCLEOTIDE SEQUENCE [LARGE SCALE GENOMIC DNA]</scope>
    <source>
        <strain evidence="2 3">TBRC 2205</strain>
    </source>
</reference>
<feature type="compositionally biased region" description="Basic and acidic residues" evidence="1">
    <location>
        <begin position="1"/>
        <end position="11"/>
    </location>
</feature>
<evidence type="ECO:0000313" key="3">
    <source>
        <dbReference type="Proteomes" id="UP001589894"/>
    </source>
</evidence>
<dbReference type="RefSeq" id="WP_377339503.1">
    <property type="nucleotide sequence ID" value="NZ_JBHLUE010000011.1"/>
</dbReference>
<dbReference type="Proteomes" id="UP001589894">
    <property type="component" value="Unassembled WGS sequence"/>
</dbReference>
<evidence type="ECO:0000256" key="1">
    <source>
        <dbReference type="SAM" id="MobiDB-lite"/>
    </source>
</evidence>
<proteinExistence type="predicted"/>
<organism evidence="2 3">
    <name type="scientific">Plantactinospora siamensis</name>
    <dbReference type="NCBI Taxonomy" id="555372"/>
    <lineage>
        <taxon>Bacteria</taxon>
        <taxon>Bacillati</taxon>
        <taxon>Actinomycetota</taxon>
        <taxon>Actinomycetes</taxon>
        <taxon>Micromonosporales</taxon>
        <taxon>Micromonosporaceae</taxon>
        <taxon>Plantactinospora</taxon>
    </lineage>
</organism>
<evidence type="ECO:0000313" key="2">
    <source>
        <dbReference type="EMBL" id="MFC0565588.1"/>
    </source>
</evidence>
<keyword evidence="3" id="KW-1185">Reference proteome</keyword>
<comment type="caution">
    <text evidence="2">The sequence shown here is derived from an EMBL/GenBank/DDBJ whole genome shotgun (WGS) entry which is preliminary data.</text>
</comment>
<accession>A0ABV6NXT1</accession>
<gene>
    <name evidence="2" type="ORF">ACFFHU_15780</name>
</gene>
<protein>
    <recommendedName>
        <fullName evidence="4">DUF5709 domain-containing protein</fullName>
    </recommendedName>
</protein>
<dbReference type="EMBL" id="JBHLUE010000011">
    <property type="protein sequence ID" value="MFC0565588.1"/>
    <property type="molecule type" value="Genomic_DNA"/>
</dbReference>